<dbReference type="Proteomes" id="UP000184036">
    <property type="component" value="Unassembled WGS sequence"/>
</dbReference>
<name>A0A1M5F7G4_9FLAO</name>
<dbReference type="STRING" id="271157.SAMN05444396_102192"/>
<evidence type="ECO:0000313" key="4">
    <source>
        <dbReference type="Proteomes" id="UP000184036"/>
    </source>
</evidence>
<keyword evidence="2" id="KW-1133">Transmembrane helix</keyword>
<reference evidence="4" key="1">
    <citation type="submission" date="2016-11" db="EMBL/GenBank/DDBJ databases">
        <authorList>
            <person name="Varghese N."/>
            <person name="Submissions S."/>
        </authorList>
    </citation>
    <scope>NUCLEOTIDE SEQUENCE [LARGE SCALE GENOMIC DNA]</scope>
    <source>
        <strain evidence="4">DSM 19741</strain>
    </source>
</reference>
<organism evidence="3 4">
    <name type="scientific">Flavobacterium segetis</name>
    <dbReference type="NCBI Taxonomy" id="271157"/>
    <lineage>
        <taxon>Bacteria</taxon>
        <taxon>Pseudomonadati</taxon>
        <taxon>Bacteroidota</taxon>
        <taxon>Flavobacteriia</taxon>
        <taxon>Flavobacteriales</taxon>
        <taxon>Flavobacteriaceae</taxon>
        <taxon>Flavobacterium</taxon>
    </lineage>
</organism>
<feature type="transmembrane region" description="Helical" evidence="2">
    <location>
        <begin position="291"/>
        <end position="312"/>
    </location>
</feature>
<evidence type="ECO:0000256" key="2">
    <source>
        <dbReference type="SAM" id="Phobius"/>
    </source>
</evidence>
<gene>
    <name evidence="3" type="ORF">SAMN05444396_102192</name>
</gene>
<feature type="transmembrane region" description="Helical" evidence="2">
    <location>
        <begin position="253"/>
        <end position="271"/>
    </location>
</feature>
<feature type="coiled-coil region" evidence="1">
    <location>
        <begin position="150"/>
        <end position="225"/>
    </location>
</feature>
<proteinExistence type="predicted"/>
<evidence type="ECO:0000313" key="3">
    <source>
        <dbReference type="EMBL" id="SHF87514.1"/>
    </source>
</evidence>
<accession>A0A1M5F7G4</accession>
<dbReference type="OrthoDB" id="7473745at2"/>
<sequence length="423" mass="47921">MNKSLVTVSESLFSLGSDITAAYSGDGTLAETWGWNCPPLNRHDLANLAKNLGEKIKSIVIEKIDEDLQEQLEEIPARINIFKTQNLPQMFSGNCAAASPNYFALIEWINVTIEPLFTWEIMQDTKALPKELSRRLRALQSELTFLIPDKDNLESQIKLIEKATEAAENLPADLESLKDARNKVNKFSSDAAESFGKIDTYQKKIESLTKDIYSKKNEAEKLVDQCQEAYRITTTTGLAASFDQRANKLSYSMWAWVAGLILALGSGIYIGSERFAILNASINQQKDIGHIWIQIFLSLLSLGAPIWFAWLATKQIGQRFKLSEDYAFKASVAKAYEGYRKEASRIDLNMEKRLFSSALDRLEEPPLRLMEKEHYGSPWHEFISSDQFKKALVTFPELKDKILNIGSKKLSQNNLLKDEEKTE</sequence>
<dbReference type="RefSeq" id="WP_072988224.1">
    <property type="nucleotide sequence ID" value="NZ_FQWE01000002.1"/>
</dbReference>
<dbReference type="AlphaFoldDB" id="A0A1M5F7G4"/>
<keyword evidence="4" id="KW-1185">Reference proteome</keyword>
<keyword evidence="2" id="KW-0472">Membrane</keyword>
<keyword evidence="2" id="KW-0812">Transmembrane</keyword>
<evidence type="ECO:0000256" key="1">
    <source>
        <dbReference type="SAM" id="Coils"/>
    </source>
</evidence>
<keyword evidence="1" id="KW-0175">Coiled coil</keyword>
<dbReference type="EMBL" id="FQWE01000002">
    <property type="protein sequence ID" value="SHF87514.1"/>
    <property type="molecule type" value="Genomic_DNA"/>
</dbReference>
<protein>
    <submittedName>
        <fullName evidence="3">Prefoldin, chaperonin cofactor</fullName>
    </submittedName>
</protein>